<name>A0A5B9QFM4_9BACT</name>
<dbReference type="AlphaFoldDB" id="A0A5B9QFM4"/>
<evidence type="ECO:0000313" key="1">
    <source>
        <dbReference type="EMBL" id="QEG33131.1"/>
    </source>
</evidence>
<proteinExistence type="predicted"/>
<evidence type="ECO:0000313" key="2">
    <source>
        <dbReference type="Proteomes" id="UP000323917"/>
    </source>
</evidence>
<dbReference type="EMBL" id="CP042913">
    <property type="protein sequence ID" value="QEG33131.1"/>
    <property type="molecule type" value="Genomic_DNA"/>
</dbReference>
<gene>
    <name evidence="1" type="ORF">Pr1d_03920</name>
</gene>
<evidence type="ECO:0008006" key="3">
    <source>
        <dbReference type="Google" id="ProtNLM"/>
    </source>
</evidence>
<organism evidence="1 2">
    <name type="scientific">Bythopirellula goksoeyrii</name>
    <dbReference type="NCBI Taxonomy" id="1400387"/>
    <lineage>
        <taxon>Bacteria</taxon>
        <taxon>Pseudomonadati</taxon>
        <taxon>Planctomycetota</taxon>
        <taxon>Planctomycetia</taxon>
        <taxon>Pirellulales</taxon>
        <taxon>Lacipirellulaceae</taxon>
        <taxon>Bythopirellula</taxon>
    </lineage>
</organism>
<sequence length="100" mass="11483">MIEKIKQTFAVANMNCREASVLLANVDELELSRWHRFGLWAHLLVCGTCRQFRDQMRFLKQLVASAPTELLDLGFSRSTRLSTQCASRIKALLREEASKQ</sequence>
<keyword evidence="2" id="KW-1185">Reference proteome</keyword>
<dbReference type="KEGG" id="bgok:Pr1d_03920"/>
<reference evidence="1 2" key="1">
    <citation type="submission" date="2019-08" db="EMBL/GenBank/DDBJ databases">
        <title>Deep-cultivation of Planctomycetes and their phenomic and genomic characterization uncovers novel biology.</title>
        <authorList>
            <person name="Wiegand S."/>
            <person name="Jogler M."/>
            <person name="Boedeker C."/>
            <person name="Pinto D."/>
            <person name="Vollmers J."/>
            <person name="Rivas-Marin E."/>
            <person name="Kohn T."/>
            <person name="Peeters S.H."/>
            <person name="Heuer A."/>
            <person name="Rast P."/>
            <person name="Oberbeckmann S."/>
            <person name="Bunk B."/>
            <person name="Jeske O."/>
            <person name="Meyerdierks A."/>
            <person name="Storesund J.E."/>
            <person name="Kallscheuer N."/>
            <person name="Luecker S."/>
            <person name="Lage O.M."/>
            <person name="Pohl T."/>
            <person name="Merkel B.J."/>
            <person name="Hornburger P."/>
            <person name="Mueller R.-W."/>
            <person name="Bruemmer F."/>
            <person name="Labrenz M."/>
            <person name="Spormann A.M."/>
            <person name="Op den Camp H."/>
            <person name="Overmann J."/>
            <person name="Amann R."/>
            <person name="Jetten M.S.M."/>
            <person name="Mascher T."/>
            <person name="Medema M.H."/>
            <person name="Devos D.P."/>
            <person name="Kaster A.-K."/>
            <person name="Ovreas L."/>
            <person name="Rohde M."/>
            <person name="Galperin M.Y."/>
            <person name="Jogler C."/>
        </authorList>
    </citation>
    <scope>NUCLEOTIDE SEQUENCE [LARGE SCALE GENOMIC DNA]</scope>
    <source>
        <strain evidence="1 2">Pr1d</strain>
    </source>
</reference>
<protein>
    <recommendedName>
        <fullName evidence="3">Zinc-finger domain-containing protein</fullName>
    </recommendedName>
</protein>
<dbReference type="Proteomes" id="UP000323917">
    <property type="component" value="Chromosome"/>
</dbReference>
<accession>A0A5B9QFM4</accession>